<dbReference type="Proteomes" id="UP000252631">
    <property type="component" value="Unassembled WGS sequence"/>
</dbReference>
<feature type="chain" id="PRO_5016424516" evidence="1">
    <location>
        <begin position="36"/>
        <end position="100"/>
    </location>
</feature>
<dbReference type="OrthoDB" id="8140964at2"/>
<feature type="signal peptide" evidence="1">
    <location>
        <begin position="1"/>
        <end position="35"/>
    </location>
</feature>
<sequence>MIKANEVSFATAARRRGLSAIVAVSALFAPVGTSAAFANGQGGVTPVAFPAGQPAIPAGVDCVTVRYYVGEHGRAKSIAWAIKNGYSWAQIAEAKRCLRG</sequence>
<accession>A0A336JV68</accession>
<dbReference type="EMBL" id="UFQQ01000022">
    <property type="protein sequence ID" value="SSW92583.1"/>
    <property type="molecule type" value="Genomic_DNA"/>
</dbReference>
<evidence type="ECO:0000256" key="1">
    <source>
        <dbReference type="SAM" id="SignalP"/>
    </source>
</evidence>
<dbReference type="AlphaFoldDB" id="A0A336JV68"/>
<keyword evidence="1" id="KW-0732">Signal</keyword>
<dbReference type="RefSeq" id="WP_114360023.1">
    <property type="nucleotide sequence ID" value="NZ_QRDT01000022.1"/>
</dbReference>
<protein>
    <submittedName>
        <fullName evidence="3">Uncharacterized protein</fullName>
    </submittedName>
</protein>
<organism evidence="3">
    <name type="scientific">Rhodopseudomonas pentothenatexigens</name>
    <dbReference type="NCBI Taxonomy" id="999699"/>
    <lineage>
        <taxon>Bacteria</taxon>
        <taxon>Pseudomonadati</taxon>
        <taxon>Pseudomonadota</taxon>
        <taxon>Alphaproteobacteria</taxon>
        <taxon>Hyphomicrobiales</taxon>
        <taxon>Nitrobacteraceae</taxon>
        <taxon>Rhodopseudomonas</taxon>
    </lineage>
</organism>
<gene>
    <name evidence="2" type="ORF">BJ125_1229</name>
    <name evidence="3" type="ORF">SAMN05892882_1229</name>
</gene>
<reference evidence="2 4" key="2">
    <citation type="submission" date="2018-07" db="EMBL/GenBank/DDBJ databases">
        <title>Genomic Encyclopedia of Archaeal and Bacterial Type Strains, Phase II (KMG-II): from individual species to whole genera.</title>
        <authorList>
            <person name="Goeker M."/>
        </authorList>
    </citation>
    <scope>NUCLEOTIDE SEQUENCE [LARGE SCALE GENOMIC DNA]</scope>
    <source>
        <strain evidence="2 4">JA575</strain>
    </source>
</reference>
<evidence type="ECO:0000313" key="2">
    <source>
        <dbReference type="EMBL" id="RED28483.1"/>
    </source>
</evidence>
<keyword evidence="4" id="KW-1185">Reference proteome</keyword>
<evidence type="ECO:0000313" key="4">
    <source>
        <dbReference type="Proteomes" id="UP000256343"/>
    </source>
</evidence>
<dbReference type="EMBL" id="QRDT01000022">
    <property type="protein sequence ID" value="RED28483.1"/>
    <property type="molecule type" value="Genomic_DNA"/>
</dbReference>
<proteinExistence type="predicted"/>
<evidence type="ECO:0000313" key="3">
    <source>
        <dbReference type="EMBL" id="SSW92583.1"/>
    </source>
</evidence>
<name>A0A336JV68_9BRAD</name>
<dbReference type="Proteomes" id="UP000256343">
    <property type="component" value="Unassembled WGS sequence"/>
</dbReference>
<reference evidence="3" key="1">
    <citation type="submission" date="2017-08" db="EMBL/GenBank/DDBJ databases">
        <authorList>
            <person name="de Groot N.N."/>
        </authorList>
    </citation>
    <scope>NUCLEOTIDE SEQUENCE [LARGE SCALE GENOMIC DNA]</scope>
    <source>
        <strain evidence="3">JA575</strain>
    </source>
</reference>